<evidence type="ECO:0000313" key="1">
    <source>
        <dbReference type="EMBL" id="STZ26839.1"/>
    </source>
</evidence>
<reference evidence="1 2" key="1">
    <citation type="submission" date="2018-06" db="EMBL/GenBank/DDBJ databases">
        <authorList>
            <consortium name="Pathogen Informatics"/>
            <person name="Doyle S."/>
        </authorList>
    </citation>
    <scope>NUCLEOTIDE SEQUENCE [LARGE SCALE GENOMIC DNA]</scope>
    <source>
        <strain evidence="1 2">NCTC11179</strain>
    </source>
</reference>
<dbReference type="EMBL" id="UGQL01000001">
    <property type="protein sequence ID" value="STZ26839.1"/>
    <property type="molecule type" value="Genomic_DNA"/>
</dbReference>
<dbReference type="AlphaFoldDB" id="A0A378RKF7"/>
<accession>A0A378RKF7</accession>
<evidence type="ECO:0000313" key="2">
    <source>
        <dbReference type="Proteomes" id="UP000255024"/>
    </source>
</evidence>
<name>A0A378RKF7_MYROD</name>
<keyword evidence="2" id="KW-1185">Reference proteome</keyword>
<dbReference type="Proteomes" id="UP000255024">
    <property type="component" value="Unassembled WGS sequence"/>
</dbReference>
<protein>
    <submittedName>
        <fullName evidence="1">Uncharacterized protein</fullName>
    </submittedName>
</protein>
<gene>
    <name evidence="1" type="ORF">NCTC11179_00366</name>
</gene>
<dbReference type="RefSeq" id="WP_147279614.1">
    <property type="nucleotide sequence ID" value="NZ_CP068107.1"/>
</dbReference>
<proteinExistence type="predicted"/>
<organism evidence="1 2">
    <name type="scientific">Myroides odoratus</name>
    <name type="common">Flavobacterium odoratum</name>
    <dbReference type="NCBI Taxonomy" id="256"/>
    <lineage>
        <taxon>Bacteria</taxon>
        <taxon>Pseudomonadati</taxon>
        <taxon>Bacteroidota</taxon>
        <taxon>Flavobacteriia</taxon>
        <taxon>Flavobacteriales</taxon>
        <taxon>Flavobacteriaceae</taxon>
        <taxon>Myroides</taxon>
    </lineage>
</organism>
<sequence length="77" mass="9264">MLLQFAQLKRGIDEQEYTAQVKYNYMLAQLLIFFEETFSYIKADYQGFYAYYRIERDSSEEAIKSSLVPYMKYIKAV</sequence>